<dbReference type="EMBL" id="VTUU01000001">
    <property type="protein sequence ID" value="KAA1176122.1"/>
    <property type="molecule type" value="Genomic_DNA"/>
</dbReference>
<gene>
    <name evidence="5" type="ORF">FWJ25_03040</name>
</gene>
<evidence type="ECO:0000313" key="5">
    <source>
        <dbReference type="EMBL" id="KAA1176122.1"/>
    </source>
</evidence>
<feature type="domain" description="Putative sugar diacid recognition" evidence="2">
    <location>
        <begin position="35"/>
        <end position="166"/>
    </location>
</feature>
<dbReference type="AlphaFoldDB" id="A0A5B0VN46"/>
<evidence type="ECO:0000259" key="2">
    <source>
        <dbReference type="Pfam" id="PF05651"/>
    </source>
</evidence>
<evidence type="ECO:0000259" key="3">
    <source>
        <dbReference type="Pfam" id="PF13556"/>
    </source>
</evidence>
<feature type="domain" description="CdaR GGDEF-like" evidence="4">
    <location>
        <begin position="179"/>
        <end position="284"/>
    </location>
</feature>
<sequence>MCGSEWPGFAGKWPSSPGCGRTPAPLQGFLTVLLLDQTTAQRIVERTMRAIGYPVNVMNADGVIIASGSPQRVGSLHDAARLVAETGEPLVIDGGQAAEYPGTQPGVNLPVKVGDQLVAVVGISGSPRDVAHFADLVCMTAELMLEQAALLEAGQHRRRQVEETLLALCEGKPVPSVWFEQLGIDVARNRVAVVLEAATQSAADRVLLPLLQALEYRQKAVLAVHPSPCQLLIFLEAESGRTSPDELRQVLNLTPNSDITIAVGQVFSRDFRAGFQSANATLEVGKRKVPEGREFHYDNLRVPALWQSLQPDWQKLELQAPVNKLLNHRQGELYLRTLERFIESNGQVVECSQRLHVHANTVRYRLRRIEAITGLSPFDLPSLLTLQLALDTR</sequence>
<proteinExistence type="inferred from homology"/>
<evidence type="ECO:0000259" key="4">
    <source>
        <dbReference type="Pfam" id="PF17853"/>
    </source>
</evidence>
<dbReference type="InterPro" id="IPR051448">
    <property type="entry name" value="CdaR-like_regulators"/>
</dbReference>
<keyword evidence="6" id="KW-1185">Reference proteome</keyword>
<dbReference type="PANTHER" id="PTHR33744:SF15">
    <property type="entry name" value="CARBOHYDRATE DIACID REGULATOR"/>
    <property type="match status" value="1"/>
</dbReference>
<dbReference type="Pfam" id="PF05651">
    <property type="entry name" value="Diacid_rec"/>
    <property type="match status" value="1"/>
</dbReference>
<reference evidence="5 6" key="1">
    <citation type="submission" date="2019-08" db="EMBL/GenBank/DDBJ databases">
        <title>Marinobacter ZYF650 sp. nov., a marine bacterium isolated from seawater of the Mariana trench.</title>
        <authorList>
            <person name="Ahmad W."/>
        </authorList>
    </citation>
    <scope>NUCLEOTIDE SEQUENCE [LARGE SCALE GENOMIC DNA]</scope>
    <source>
        <strain evidence="5 6">ZYF650</strain>
    </source>
</reference>
<dbReference type="InterPro" id="IPR042070">
    <property type="entry name" value="PucR_C-HTH_sf"/>
</dbReference>
<name>A0A5B0VN46_9GAMM</name>
<comment type="similarity">
    <text evidence="1">Belongs to the CdaR family.</text>
</comment>
<dbReference type="Pfam" id="PF13556">
    <property type="entry name" value="HTH_30"/>
    <property type="match status" value="1"/>
</dbReference>
<evidence type="ECO:0008006" key="7">
    <source>
        <dbReference type="Google" id="ProtNLM"/>
    </source>
</evidence>
<comment type="caution">
    <text evidence="5">The sequence shown here is derived from an EMBL/GenBank/DDBJ whole genome shotgun (WGS) entry which is preliminary data.</text>
</comment>
<dbReference type="Proteomes" id="UP000323161">
    <property type="component" value="Unassembled WGS sequence"/>
</dbReference>
<evidence type="ECO:0000313" key="6">
    <source>
        <dbReference type="Proteomes" id="UP000323161"/>
    </source>
</evidence>
<dbReference type="InterPro" id="IPR008599">
    <property type="entry name" value="Diacid_rec"/>
</dbReference>
<dbReference type="Gene3D" id="1.10.10.2840">
    <property type="entry name" value="PucR C-terminal helix-turn-helix domain"/>
    <property type="match status" value="1"/>
</dbReference>
<dbReference type="InterPro" id="IPR025736">
    <property type="entry name" value="PucR_C-HTH_dom"/>
</dbReference>
<accession>A0A5B0VN46</accession>
<dbReference type="Pfam" id="PF17853">
    <property type="entry name" value="GGDEF_2"/>
    <property type="match status" value="1"/>
</dbReference>
<protein>
    <recommendedName>
        <fullName evidence="7">CdaR family transcriptional regulator</fullName>
    </recommendedName>
</protein>
<organism evidence="5 6">
    <name type="scientific">Marinobacter salinexigens</name>
    <dbReference type="NCBI Taxonomy" id="2919747"/>
    <lineage>
        <taxon>Bacteria</taxon>
        <taxon>Pseudomonadati</taxon>
        <taxon>Pseudomonadota</taxon>
        <taxon>Gammaproteobacteria</taxon>
        <taxon>Pseudomonadales</taxon>
        <taxon>Marinobacteraceae</taxon>
        <taxon>Marinobacter</taxon>
    </lineage>
</organism>
<evidence type="ECO:0000256" key="1">
    <source>
        <dbReference type="ARBA" id="ARBA00006754"/>
    </source>
</evidence>
<feature type="domain" description="PucR C-terminal helix-turn-helix" evidence="3">
    <location>
        <begin position="334"/>
        <end position="390"/>
    </location>
</feature>
<dbReference type="InterPro" id="IPR041522">
    <property type="entry name" value="CdaR_GGDEF"/>
</dbReference>
<dbReference type="PANTHER" id="PTHR33744">
    <property type="entry name" value="CARBOHYDRATE DIACID REGULATOR"/>
    <property type="match status" value="1"/>
</dbReference>